<sequence>MFGAVAVEVQQSGWAEPADDDDEPWRPPSRGGGSPGADADFEHGLEALLAGLSARG</sequence>
<evidence type="ECO:0008006" key="4">
    <source>
        <dbReference type="Google" id="ProtNLM"/>
    </source>
</evidence>
<comment type="caution">
    <text evidence="2">The sequence shown here is derived from an EMBL/GenBank/DDBJ whole genome shotgun (WGS) entry which is preliminary data.</text>
</comment>
<evidence type="ECO:0000313" key="3">
    <source>
        <dbReference type="Proteomes" id="UP001499930"/>
    </source>
</evidence>
<organism evidence="2 3">
    <name type="scientific">Streptosporangium longisporum</name>
    <dbReference type="NCBI Taxonomy" id="46187"/>
    <lineage>
        <taxon>Bacteria</taxon>
        <taxon>Bacillati</taxon>
        <taxon>Actinomycetota</taxon>
        <taxon>Actinomycetes</taxon>
        <taxon>Streptosporangiales</taxon>
        <taxon>Streptosporangiaceae</taxon>
        <taxon>Streptosporangium</taxon>
    </lineage>
</organism>
<proteinExistence type="predicted"/>
<accession>A0ABP6LFW7</accession>
<evidence type="ECO:0000313" key="2">
    <source>
        <dbReference type="EMBL" id="GAA3042711.1"/>
    </source>
</evidence>
<keyword evidence="3" id="KW-1185">Reference proteome</keyword>
<evidence type="ECO:0000256" key="1">
    <source>
        <dbReference type="SAM" id="MobiDB-lite"/>
    </source>
</evidence>
<feature type="region of interest" description="Disordered" evidence="1">
    <location>
        <begin position="1"/>
        <end position="43"/>
    </location>
</feature>
<dbReference type="EMBL" id="BAAAWD010000033">
    <property type="protein sequence ID" value="GAA3042711.1"/>
    <property type="molecule type" value="Genomic_DNA"/>
</dbReference>
<reference evidence="3" key="1">
    <citation type="journal article" date="2019" name="Int. J. Syst. Evol. Microbiol.">
        <title>The Global Catalogue of Microorganisms (GCM) 10K type strain sequencing project: providing services to taxonomists for standard genome sequencing and annotation.</title>
        <authorList>
            <consortium name="The Broad Institute Genomics Platform"/>
            <consortium name="The Broad Institute Genome Sequencing Center for Infectious Disease"/>
            <person name="Wu L."/>
            <person name="Ma J."/>
        </authorList>
    </citation>
    <scope>NUCLEOTIDE SEQUENCE [LARGE SCALE GENOMIC DNA]</scope>
    <source>
        <strain evidence="3">JCM 3106</strain>
    </source>
</reference>
<name>A0ABP6LFW7_9ACTN</name>
<protein>
    <recommendedName>
        <fullName evidence="4">TetR family transcriptional regulator</fullName>
    </recommendedName>
</protein>
<dbReference type="Proteomes" id="UP001499930">
    <property type="component" value="Unassembled WGS sequence"/>
</dbReference>
<gene>
    <name evidence="2" type="ORF">GCM10017559_84840</name>
</gene>